<dbReference type="SMART" id="SM00421">
    <property type="entry name" value="HTH_LUXR"/>
    <property type="match status" value="1"/>
</dbReference>
<dbReference type="SUPFAM" id="SSF52172">
    <property type="entry name" value="CheY-like"/>
    <property type="match status" value="1"/>
</dbReference>
<dbReference type="PANTHER" id="PTHR43214:SF43">
    <property type="entry name" value="TWO-COMPONENT RESPONSE REGULATOR"/>
    <property type="match status" value="1"/>
</dbReference>
<evidence type="ECO:0000256" key="1">
    <source>
        <dbReference type="ARBA" id="ARBA00022553"/>
    </source>
</evidence>
<evidence type="ECO:0000256" key="3">
    <source>
        <dbReference type="PROSITE-ProRule" id="PRU00169"/>
    </source>
</evidence>
<dbReference type="RefSeq" id="WP_163963640.1">
    <property type="nucleotide sequence ID" value="NZ_JAAGNX010000002.1"/>
</dbReference>
<protein>
    <submittedName>
        <fullName evidence="6">Response regulator transcription factor</fullName>
    </submittedName>
</protein>
<dbReference type="PROSITE" id="PS50110">
    <property type="entry name" value="RESPONSE_REGULATORY"/>
    <property type="match status" value="1"/>
</dbReference>
<dbReference type="InterPro" id="IPR016032">
    <property type="entry name" value="Sig_transdc_resp-reg_C-effctor"/>
</dbReference>
<dbReference type="CDD" id="cd06170">
    <property type="entry name" value="LuxR_C_like"/>
    <property type="match status" value="1"/>
</dbReference>
<dbReference type="InterPro" id="IPR058245">
    <property type="entry name" value="NreC/VraR/RcsB-like_REC"/>
</dbReference>
<keyword evidence="1 3" id="KW-0597">Phosphoprotein</keyword>
<keyword evidence="7" id="KW-1185">Reference proteome</keyword>
<keyword evidence="2" id="KW-0238">DNA-binding</keyword>
<reference evidence="6 7" key="1">
    <citation type="submission" date="2020-02" db="EMBL/GenBank/DDBJ databases">
        <title>Albibacoteraceae fam. nov., the first described family within the subdivision 4 Verrucomicrobia.</title>
        <authorList>
            <person name="Xi F."/>
        </authorList>
    </citation>
    <scope>NUCLEOTIDE SEQUENCE [LARGE SCALE GENOMIC DNA]</scope>
    <source>
        <strain evidence="6 7">CK1056</strain>
    </source>
</reference>
<accession>A0A6B2M1W0</accession>
<dbReference type="PRINTS" id="PR00038">
    <property type="entry name" value="HTHLUXR"/>
</dbReference>
<dbReference type="GO" id="GO:0006355">
    <property type="term" value="P:regulation of DNA-templated transcription"/>
    <property type="evidence" value="ECO:0007669"/>
    <property type="project" value="InterPro"/>
</dbReference>
<dbReference type="GO" id="GO:0003677">
    <property type="term" value="F:DNA binding"/>
    <property type="evidence" value="ECO:0007669"/>
    <property type="project" value="UniProtKB-KW"/>
</dbReference>
<gene>
    <name evidence="6" type="ORF">G0Q06_06380</name>
</gene>
<sequence>MKSSINVMLIEDNLEYRDVISMALNKTSGIVLVNQYSNAEIAIRRLEEGNTELPDIILLDLSLPGMNGINAIPHLKQIVPETKIVMLTQSDKEADVLKAIAIGASGYLLKTAALTDIIGSIRSVQQGGATIDPGVARYLLENLKDRLPEINIEMDLSKRETEILSLLSKGFVKKEIADKLSIGYTTVDTHVRHIYEKLHVSNAPAAVSKAYKLGIFTARNTPEKEE</sequence>
<dbReference type="PANTHER" id="PTHR43214">
    <property type="entry name" value="TWO-COMPONENT RESPONSE REGULATOR"/>
    <property type="match status" value="1"/>
</dbReference>
<dbReference type="PROSITE" id="PS50043">
    <property type="entry name" value="HTH_LUXR_2"/>
    <property type="match status" value="1"/>
</dbReference>
<dbReference type="Gene3D" id="3.40.50.2300">
    <property type="match status" value="1"/>
</dbReference>
<dbReference type="InterPro" id="IPR000792">
    <property type="entry name" value="Tscrpt_reg_LuxR_C"/>
</dbReference>
<organism evidence="6 7">
    <name type="scientific">Oceanipulchritudo coccoides</name>
    <dbReference type="NCBI Taxonomy" id="2706888"/>
    <lineage>
        <taxon>Bacteria</taxon>
        <taxon>Pseudomonadati</taxon>
        <taxon>Verrucomicrobiota</taxon>
        <taxon>Opitutia</taxon>
        <taxon>Puniceicoccales</taxon>
        <taxon>Oceanipulchritudinaceae</taxon>
        <taxon>Oceanipulchritudo</taxon>
    </lineage>
</organism>
<feature type="modified residue" description="4-aspartylphosphate" evidence="3">
    <location>
        <position position="60"/>
    </location>
</feature>
<evidence type="ECO:0000259" key="5">
    <source>
        <dbReference type="PROSITE" id="PS50110"/>
    </source>
</evidence>
<dbReference type="Pfam" id="PF00072">
    <property type="entry name" value="Response_reg"/>
    <property type="match status" value="1"/>
</dbReference>
<proteinExistence type="predicted"/>
<dbReference type="GO" id="GO:0000160">
    <property type="term" value="P:phosphorelay signal transduction system"/>
    <property type="evidence" value="ECO:0007669"/>
    <property type="project" value="InterPro"/>
</dbReference>
<feature type="domain" description="HTH luxR-type" evidence="4">
    <location>
        <begin position="149"/>
        <end position="214"/>
    </location>
</feature>
<dbReference type="SMART" id="SM00448">
    <property type="entry name" value="REC"/>
    <property type="match status" value="1"/>
</dbReference>
<dbReference type="AlphaFoldDB" id="A0A6B2M1W0"/>
<evidence type="ECO:0000313" key="6">
    <source>
        <dbReference type="EMBL" id="NDV62067.1"/>
    </source>
</evidence>
<dbReference type="SUPFAM" id="SSF46894">
    <property type="entry name" value="C-terminal effector domain of the bipartite response regulators"/>
    <property type="match status" value="1"/>
</dbReference>
<feature type="domain" description="Response regulatory" evidence="5">
    <location>
        <begin position="6"/>
        <end position="125"/>
    </location>
</feature>
<evidence type="ECO:0000313" key="7">
    <source>
        <dbReference type="Proteomes" id="UP000478417"/>
    </source>
</evidence>
<dbReference type="EMBL" id="JAAGNX010000002">
    <property type="protein sequence ID" value="NDV62067.1"/>
    <property type="molecule type" value="Genomic_DNA"/>
</dbReference>
<evidence type="ECO:0000256" key="2">
    <source>
        <dbReference type="ARBA" id="ARBA00023125"/>
    </source>
</evidence>
<dbReference type="Proteomes" id="UP000478417">
    <property type="component" value="Unassembled WGS sequence"/>
</dbReference>
<comment type="caution">
    <text evidence="6">The sequence shown here is derived from an EMBL/GenBank/DDBJ whole genome shotgun (WGS) entry which is preliminary data.</text>
</comment>
<dbReference type="CDD" id="cd17535">
    <property type="entry name" value="REC_NarL-like"/>
    <property type="match status" value="1"/>
</dbReference>
<dbReference type="InterPro" id="IPR039420">
    <property type="entry name" value="WalR-like"/>
</dbReference>
<evidence type="ECO:0000259" key="4">
    <source>
        <dbReference type="PROSITE" id="PS50043"/>
    </source>
</evidence>
<dbReference type="InterPro" id="IPR001789">
    <property type="entry name" value="Sig_transdc_resp-reg_receiver"/>
</dbReference>
<dbReference type="Pfam" id="PF00196">
    <property type="entry name" value="GerE"/>
    <property type="match status" value="1"/>
</dbReference>
<dbReference type="InterPro" id="IPR011006">
    <property type="entry name" value="CheY-like_superfamily"/>
</dbReference>
<name>A0A6B2M1W0_9BACT</name>